<dbReference type="EMBL" id="AMCI01000183">
    <property type="protein sequence ID" value="EJX10442.1"/>
    <property type="molecule type" value="Genomic_DNA"/>
</dbReference>
<evidence type="ECO:0000313" key="1">
    <source>
        <dbReference type="EMBL" id="EJX10442.1"/>
    </source>
</evidence>
<reference evidence="1" key="1">
    <citation type="journal article" date="2012" name="PLoS ONE">
        <title>Gene sets for utilization of primary and secondary nutrition supplies in the distal gut of endangered iberian lynx.</title>
        <authorList>
            <person name="Alcaide M."/>
            <person name="Messina E."/>
            <person name="Richter M."/>
            <person name="Bargiela R."/>
            <person name="Peplies J."/>
            <person name="Huws S.A."/>
            <person name="Newbold C.J."/>
            <person name="Golyshin P.N."/>
            <person name="Simon M.A."/>
            <person name="Lopez G."/>
            <person name="Yakimov M.M."/>
            <person name="Ferrer M."/>
        </authorList>
    </citation>
    <scope>NUCLEOTIDE SEQUENCE</scope>
</reference>
<gene>
    <name evidence="1" type="ORF">EVA_01248</name>
</gene>
<name>J9GQ57_9ZZZZ</name>
<dbReference type="AlphaFoldDB" id="J9GQ57"/>
<feature type="non-terminal residue" evidence="1">
    <location>
        <position position="80"/>
    </location>
</feature>
<comment type="caution">
    <text evidence="1">The sequence shown here is derived from an EMBL/GenBank/DDBJ whole genome shotgun (WGS) entry which is preliminary data.</text>
</comment>
<sequence length="80" mass="9308">MQTDITLTIKDRTLIIDTKYYGQNTQTNFDKQTILSGNLYQIHTYVMNAEQHHSVKGKVDGMLLYAQTQSNVQPYLHFQN</sequence>
<organism evidence="1">
    <name type="scientific">gut metagenome</name>
    <dbReference type="NCBI Taxonomy" id="749906"/>
    <lineage>
        <taxon>unclassified sequences</taxon>
        <taxon>metagenomes</taxon>
        <taxon>organismal metagenomes</taxon>
    </lineage>
</organism>
<protein>
    <submittedName>
        <fullName evidence="1">Restriction enzyme modulator protein</fullName>
    </submittedName>
</protein>
<proteinExistence type="predicted"/>
<accession>J9GQ57</accession>